<evidence type="ECO:0000313" key="3">
    <source>
        <dbReference type="Proteomes" id="UP000886893"/>
    </source>
</evidence>
<dbReference type="PROSITE" id="PS51257">
    <property type="entry name" value="PROKAR_LIPOPROTEIN"/>
    <property type="match status" value="1"/>
</dbReference>
<organism evidence="2 3">
    <name type="scientific">Candidatus Caccosoma faecigallinarum</name>
    <dbReference type="NCBI Taxonomy" id="2840720"/>
    <lineage>
        <taxon>Bacteria</taxon>
        <taxon>Bacillati</taxon>
        <taxon>Bacillota</taxon>
        <taxon>Bacillota incertae sedis</taxon>
        <taxon>Candidatus Caccosoma</taxon>
    </lineage>
</organism>
<dbReference type="AlphaFoldDB" id="A0A9D1G8F5"/>
<protein>
    <submittedName>
        <fullName evidence="2">Uncharacterized protein</fullName>
    </submittedName>
</protein>
<reference evidence="2" key="1">
    <citation type="submission" date="2020-10" db="EMBL/GenBank/DDBJ databases">
        <authorList>
            <person name="Gilroy R."/>
        </authorList>
    </citation>
    <scope>NUCLEOTIDE SEQUENCE</scope>
    <source>
        <strain evidence="2">14508</strain>
    </source>
</reference>
<keyword evidence="1" id="KW-0732">Signal</keyword>
<name>A0A9D1G8F5_9FIRM</name>
<accession>A0A9D1G8F5</accession>
<comment type="caution">
    <text evidence="2">The sequence shown here is derived from an EMBL/GenBank/DDBJ whole genome shotgun (WGS) entry which is preliminary data.</text>
</comment>
<dbReference type="Proteomes" id="UP000886893">
    <property type="component" value="Unassembled WGS sequence"/>
</dbReference>
<dbReference type="EMBL" id="DVKI01000001">
    <property type="protein sequence ID" value="HIT16753.1"/>
    <property type="molecule type" value="Genomic_DNA"/>
</dbReference>
<feature type="signal peptide" evidence="1">
    <location>
        <begin position="1"/>
        <end position="18"/>
    </location>
</feature>
<sequence length="574" mass="64887">MKKKIAPLGFLLCTTLLAAGCSKGDVKVVTEDGNYVIYSITVNGKKESFTADDLLAEMADSTVATTRIYNEIARKVFAIAADKTLTRSEITEIEGIADDQVTDFRDNVQAEAKEQGIDYDTYLETSLEQEGVETLDELKDLYVDQGKKEAYLEDYVEENYDYFLEKYLSVYTPFQVKHILVAANTSDTNYTDGTITPDKARLLLKILNRFIAGENFATIADLTDDTSSKDVGGIMPFDGGKDYVNEFRFAPYILALYEKEEGKERLALAQQLHLIDEDLDLDVAEDLQKAQEEYDELRIASVYENGVGFIQLSDIMALEDDIVSTDKGSEFYFDSEGQRLPNVDVPTAAEQVYELPEGVVVGDEEYYYEYELKRNVIFNNTLNTHQVKYIEVSPSDGATNTAQINGKTVLADENGSPIYVVYASTGIHFMVNVYNYIEEVNKPNGIENVKNFFRLFDESSQDTDYSKYSDAYIGQNNAYLKRENLENNSDTLLAAVQSYISPLEQYAFNELVYVDKEITISFSDEKIYENVQKYVIDSIEAGDETFYDSLETAFDTYGSKLERELEAKQALKTE</sequence>
<evidence type="ECO:0000313" key="2">
    <source>
        <dbReference type="EMBL" id="HIT16753.1"/>
    </source>
</evidence>
<gene>
    <name evidence="2" type="ORF">IAD04_00010</name>
</gene>
<feature type="chain" id="PRO_5038777720" evidence="1">
    <location>
        <begin position="19"/>
        <end position="574"/>
    </location>
</feature>
<evidence type="ECO:0000256" key="1">
    <source>
        <dbReference type="SAM" id="SignalP"/>
    </source>
</evidence>
<reference evidence="2" key="2">
    <citation type="journal article" date="2021" name="PeerJ">
        <title>Extensive microbial diversity within the chicken gut microbiome revealed by metagenomics and culture.</title>
        <authorList>
            <person name="Gilroy R."/>
            <person name="Ravi A."/>
            <person name="Getino M."/>
            <person name="Pursley I."/>
            <person name="Horton D.L."/>
            <person name="Alikhan N.F."/>
            <person name="Baker D."/>
            <person name="Gharbi K."/>
            <person name="Hall N."/>
            <person name="Watson M."/>
            <person name="Adriaenssens E.M."/>
            <person name="Foster-Nyarko E."/>
            <person name="Jarju S."/>
            <person name="Secka A."/>
            <person name="Antonio M."/>
            <person name="Oren A."/>
            <person name="Chaudhuri R.R."/>
            <person name="La Ragione R."/>
            <person name="Hildebrand F."/>
            <person name="Pallen M.J."/>
        </authorList>
    </citation>
    <scope>NUCLEOTIDE SEQUENCE</scope>
    <source>
        <strain evidence="2">14508</strain>
    </source>
</reference>
<proteinExistence type="predicted"/>